<dbReference type="Proteomes" id="UP000004986">
    <property type="component" value="Unassembled WGS sequence"/>
</dbReference>
<dbReference type="GO" id="GO:0043041">
    <property type="term" value="P:amino acid activation for nonribosomal peptide biosynthetic process"/>
    <property type="evidence" value="ECO:0007669"/>
    <property type="project" value="TreeGrafter"/>
</dbReference>
<organism evidence="4 5">
    <name type="scientific">Pseudomonas syringae pv. pisi str. 1704B</name>
    <dbReference type="NCBI Taxonomy" id="629263"/>
    <lineage>
        <taxon>Bacteria</taxon>
        <taxon>Pseudomonadati</taxon>
        <taxon>Pseudomonadota</taxon>
        <taxon>Gammaproteobacteria</taxon>
        <taxon>Pseudomonadales</taxon>
        <taxon>Pseudomonadaceae</taxon>
        <taxon>Pseudomonas</taxon>
        <taxon>Pseudomonas syringae</taxon>
    </lineage>
</organism>
<keyword evidence="2" id="KW-0597">Phosphoprotein</keyword>
<evidence type="ECO:0000313" key="4">
    <source>
        <dbReference type="EMBL" id="EGH48201.1"/>
    </source>
</evidence>
<evidence type="ECO:0000256" key="1">
    <source>
        <dbReference type="ARBA" id="ARBA00022450"/>
    </source>
</evidence>
<dbReference type="PANTHER" id="PTHR45527">
    <property type="entry name" value="NONRIBOSOMAL PEPTIDE SYNTHETASE"/>
    <property type="match status" value="1"/>
</dbReference>
<feature type="non-terminal residue" evidence="4">
    <location>
        <position position="122"/>
    </location>
</feature>
<dbReference type="SUPFAM" id="SSF56801">
    <property type="entry name" value="Acetyl-CoA synthetase-like"/>
    <property type="match status" value="1"/>
</dbReference>
<comment type="caution">
    <text evidence="4">The sequence shown here is derived from an EMBL/GenBank/DDBJ whole genome shotgun (WGS) entry which is preliminary data.</text>
</comment>
<dbReference type="EMBL" id="AEAI01002893">
    <property type="protein sequence ID" value="EGH48201.1"/>
    <property type="molecule type" value="Genomic_DNA"/>
</dbReference>
<gene>
    <name evidence="4" type="ORF">PSYPI_40294</name>
</gene>
<dbReference type="FunFam" id="3.30.300.30:FF:000010">
    <property type="entry name" value="Enterobactin synthetase component F"/>
    <property type="match status" value="1"/>
</dbReference>
<keyword evidence="1" id="KW-0596">Phosphopantetheine</keyword>
<dbReference type="InterPro" id="IPR045851">
    <property type="entry name" value="AMP-bd_C_sf"/>
</dbReference>
<sequence>MRIELGEIEACLLEHDSVHETVVIDVDGPSGKQLAAYLVVEHHDDQLRDVLKAFLKESLPDYMVPTHFIVLDRMPLSANGKLDRKALPKPDASQLQRQYVAPSTEQEQQMASIWADVLKVER</sequence>
<evidence type="ECO:0000256" key="2">
    <source>
        <dbReference type="ARBA" id="ARBA00022553"/>
    </source>
</evidence>
<feature type="domain" description="AMP-binding enzyme C-terminal" evidence="3">
    <location>
        <begin position="7"/>
        <end position="81"/>
    </location>
</feature>
<name>F3GM98_PSESJ</name>
<reference evidence="4 5" key="1">
    <citation type="journal article" date="2011" name="PLoS Pathog.">
        <title>Dynamic evolution of pathogenicity revealed by sequencing and comparative genomics of 19 Pseudomonas syringae isolates.</title>
        <authorList>
            <person name="Baltrus D.A."/>
            <person name="Nishimura M.T."/>
            <person name="Romanchuk A."/>
            <person name="Chang J.H."/>
            <person name="Mukhtar M.S."/>
            <person name="Cherkis K."/>
            <person name="Roach J."/>
            <person name="Grant S.R."/>
            <person name="Jones C.D."/>
            <person name="Dangl J.L."/>
        </authorList>
    </citation>
    <scope>NUCLEOTIDE SEQUENCE [LARGE SCALE GENOMIC DNA]</scope>
    <source>
        <strain evidence="4 5">1704B</strain>
    </source>
</reference>
<dbReference type="Gene3D" id="3.30.300.30">
    <property type="match status" value="1"/>
</dbReference>
<keyword evidence="5" id="KW-1185">Reference proteome</keyword>
<evidence type="ECO:0000313" key="5">
    <source>
        <dbReference type="Proteomes" id="UP000004986"/>
    </source>
</evidence>
<dbReference type="InterPro" id="IPR025110">
    <property type="entry name" value="AMP-bd_C"/>
</dbReference>
<dbReference type="AlphaFoldDB" id="F3GM98"/>
<accession>F3GM98</accession>
<proteinExistence type="predicted"/>
<dbReference type="GO" id="GO:0005829">
    <property type="term" value="C:cytosol"/>
    <property type="evidence" value="ECO:0007669"/>
    <property type="project" value="TreeGrafter"/>
</dbReference>
<dbReference type="GO" id="GO:0044550">
    <property type="term" value="P:secondary metabolite biosynthetic process"/>
    <property type="evidence" value="ECO:0007669"/>
    <property type="project" value="TreeGrafter"/>
</dbReference>
<dbReference type="HOGENOM" id="CLU_000022_73_0_6"/>
<protein>
    <submittedName>
        <fullName evidence="4">Amino acid adenylation</fullName>
    </submittedName>
</protein>
<dbReference type="Pfam" id="PF13193">
    <property type="entry name" value="AMP-binding_C"/>
    <property type="match status" value="1"/>
</dbReference>
<dbReference type="PANTHER" id="PTHR45527:SF1">
    <property type="entry name" value="FATTY ACID SYNTHASE"/>
    <property type="match status" value="1"/>
</dbReference>
<dbReference type="GO" id="GO:0031177">
    <property type="term" value="F:phosphopantetheine binding"/>
    <property type="evidence" value="ECO:0007669"/>
    <property type="project" value="TreeGrafter"/>
</dbReference>
<evidence type="ECO:0000259" key="3">
    <source>
        <dbReference type="Pfam" id="PF13193"/>
    </source>
</evidence>